<sequence length="689" mass="77165">MNSIYQVDDLVKEYLLFRGFTSSFRALELESRVDKDKGFQVDKIIEELFGYVHNSEISNLMDYWRYLDTRYFSRLDSRFQRTVKKFELCLLRYYLIHAMQAKKRDKVIEFFDVYGAELHENPEWLKWFALPYSKNPTTDPAFETFFSKQWLDNYIVSLHNFLNTIFQNMPLPSLLAINLDRLQRKSQQNEIESLKLSIDSLKSNVEALEGENLSLKQKLTETKKEMTDGMTRMRRRAVSMIDAKPRSTISNSESSGKLEASSKKRSSVSKSKSIAEDDGDSDLSTTESVSDSNETFIITTQEEFFEHTSGITHAKFSSDGTSIASCDMDNIIRTWSYHDQLSNPSKIKNASNVLSLEWEARSNKLLLIGTDSGLIRVYNTESQSIVHNFRTDDKYSRITHLSCNPSEPAFVSSASNVLYGAQNASAGSLTSWNLKTMQVQQTFVLEGEEASSFVNSVQFNHNGQLFVTGNDDGLIKIFDARTIRPIMEWKSKDSVASCFAQFSFDETSILDVSANGTFTQWSIHKPGESVSSVKLAGFPPPSPFSTPESAAATQSPIDIPASSSAIHDIPKPRVSSSSASRRSVSSMRSGRLPPMDDTVTQNLLSVTPRPQMVAFSHDTEHLLCAASASEEAKTPVVGMIYQVSSGEPIQQVTSPQNEKITVVDWTSTANACLTGTADGSIRVTKLLRV</sequence>
<evidence type="ECO:0000259" key="8">
    <source>
        <dbReference type="Pfam" id="PF23138"/>
    </source>
</evidence>
<evidence type="ECO:0000256" key="2">
    <source>
        <dbReference type="ARBA" id="ARBA00004414"/>
    </source>
</evidence>
<feature type="compositionally biased region" description="Low complexity" evidence="7">
    <location>
        <begin position="560"/>
        <end position="591"/>
    </location>
</feature>
<dbReference type="PANTHER" id="PTHR13083:SF3">
    <property type="entry name" value="WD REPEAT-CONTAINING PROTEIN 91"/>
    <property type="match status" value="1"/>
</dbReference>
<keyword evidence="5" id="KW-0853">WD repeat</keyword>
<keyword evidence="10" id="KW-1185">Reference proteome</keyword>
<name>A0A8H7PH15_MORIS</name>
<dbReference type="PROSITE" id="PS50896">
    <property type="entry name" value="LISH"/>
    <property type="match status" value="1"/>
</dbReference>
<evidence type="ECO:0000256" key="5">
    <source>
        <dbReference type="PROSITE-ProRule" id="PRU00221"/>
    </source>
</evidence>
<dbReference type="Proteomes" id="UP000654370">
    <property type="component" value="Unassembled WGS sequence"/>
</dbReference>
<protein>
    <recommendedName>
        <fullName evidence="8">ARMC9 CTLH-like domain-containing protein</fullName>
    </recommendedName>
</protein>
<evidence type="ECO:0000256" key="4">
    <source>
        <dbReference type="ARBA" id="ARBA00022753"/>
    </source>
</evidence>
<evidence type="ECO:0000256" key="1">
    <source>
        <dbReference type="ARBA" id="ARBA00004220"/>
    </source>
</evidence>
<keyword evidence="6" id="KW-0175">Coiled coil</keyword>
<dbReference type="GO" id="GO:0045022">
    <property type="term" value="P:early endosome to late endosome transport"/>
    <property type="evidence" value="ECO:0007669"/>
    <property type="project" value="InterPro"/>
</dbReference>
<dbReference type="InterPro" id="IPR001680">
    <property type="entry name" value="WD40_rpt"/>
</dbReference>
<dbReference type="InterPro" id="IPR056327">
    <property type="entry name" value="ARMC9_CTLH-like_dom"/>
</dbReference>
<dbReference type="SMART" id="SM00320">
    <property type="entry name" value="WD40"/>
    <property type="match status" value="4"/>
</dbReference>
<comment type="subcellular location">
    <subcellularLocation>
        <location evidence="1">Early endosome membrane</location>
        <topology evidence="1">Peripheral membrane protein</topology>
    </subcellularLocation>
    <subcellularLocation>
        <location evidence="2">Late endosome membrane</location>
    </subcellularLocation>
</comment>
<dbReference type="PANTHER" id="PTHR13083">
    <property type="entry name" value="WD REPEAT-CONTAINING PROTEIN 91"/>
    <property type="match status" value="1"/>
</dbReference>
<dbReference type="InterPro" id="IPR039724">
    <property type="entry name" value="WDR91"/>
</dbReference>
<dbReference type="InterPro" id="IPR036322">
    <property type="entry name" value="WD40_repeat_dom_sf"/>
</dbReference>
<feature type="region of interest" description="Disordered" evidence="7">
    <location>
        <begin position="560"/>
        <end position="597"/>
    </location>
</feature>
<evidence type="ECO:0000256" key="6">
    <source>
        <dbReference type="SAM" id="Coils"/>
    </source>
</evidence>
<dbReference type="InterPro" id="IPR015943">
    <property type="entry name" value="WD40/YVTN_repeat-like_dom_sf"/>
</dbReference>
<organism evidence="9 10">
    <name type="scientific">Mortierella isabellina</name>
    <name type="common">Filamentous fungus</name>
    <name type="synonym">Umbelopsis isabellina</name>
    <dbReference type="NCBI Taxonomy" id="91625"/>
    <lineage>
        <taxon>Eukaryota</taxon>
        <taxon>Fungi</taxon>
        <taxon>Fungi incertae sedis</taxon>
        <taxon>Mucoromycota</taxon>
        <taxon>Mucoromycotina</taxon>
        <taxon>Umbelopsidomycetes</taxon>
        <taxon>Umbelopsidales</taxon>
        <taxon>Umbelopsidaceae</taxon>
        <taxon>Umbelopsis</taxon>
    </lineage>
</organism>
<dbReference type="Gene3D" id="2.130.10.10">
    <property type="entry name" value="YVTN repeat-like/Quinoprotein amine dehydrogenase"/>
    <property type="match status" value="2"/>
</dbReference>
<dbReference type="Pfam" id="PF23138">
    <property type="entry name" value="CTLH_Armc9"/>
    <property type="match status" value="1"/>
</dbReference>
<feature type="coiled-coil region" evidence="6">
    <location>
        <begin position="184"/>
        <end position="225"/>
    </location>
</feature>
<gene>
    <name evidence="9" type="ORF">INT43_005198</name>
</gene>
<dbReference type="GO" id="GO:0141039">
    <property type="term" value="F:phosphatidylinositol 3-kinase inhibitor activity"/>
    <property type="evidence" value="ECO:0007669"/>
    <property type="project" value="InterPro"/>
</dbReference>
<dbReference type="EMBL" id="JAEPQZ010000014">
    <property type="protein sequence ID" value="KAG2173778.1"/>
    <property type="molecule type" value="Genomic_DNA"/>
</dbReference>
<dbReference type="GO" id="GO:0031901">
    <property type="term" value="C:early endosome membrane"/>
    <property type="evidence" value="ECO:0007669"/>
    <property type="project" value="UniProtKB-SubCell"/>
</dbReference>
<accession>A0A8H7PH15</accession>
<dbReference type="GO" id="GO:0031902">
    <property type="term" value="C:late endosome membrane"/>
    <property type="evidence" value="ECO:0007669"/>
    <property type="project" value="UniProtKB-SubCell"/>
</dbReference>
<dbReference type="Pfam" id="PF00400">
    <property type="entry name" value="WD40"/>
    <property type="match status" value="2"/>
</dbReference>
<evidence type="ECO:0000256" key="7">
    <source>
        <dbReference type="SAM" id="MobiDB-lite"/>
    </source>
</evidence>
<evidence type="ECO:0000256" key="3">
    <source>
        <dbReference type="ARBA" id="ARBA00006128"/>
    </source>
</evidence>
<dbReference type="AlphaFoldDB" id="A0A8H7PH15"/>
<reference evidence="9" key="1">
    <citation type="submission" date="2020-12" db="EMBL/GenBank/DDBJ databases">
        <title>Metabolic potential, ecology and presence of endohyphal bacteria is reflected in genomic diversity of Mucoromycotina.</title>
        <authorList>
            <person name="Muszewska A."/>
            <person name="Okrasinska A."/>
            <person name="Steczkiewicz K."/>
            <person name="Drgas O."/>
            <person name="Orlowska M."/>
            <person name="Perlinska-Lenart U."/>
            <person name="Aleksandrzak-Piekarczyk T."/>
            <person name="Szatraj K."/>
            <person name="Zielenkiewicz U."/>
            <person name="Pilsyk S."/>
            <person name="Malc E."/>
            <person name="Mieczkowski P."/>
            <person name="Kruszewska J.S."/>
            <person name="Biernat P."/>
            <person name="Pawlowska J."/>
        </authorList>
    </citation>
    <scope>NUCLEOTIDE SEQUENCE</scope>
    <source>
        <strain evidence="9">WA0000067209</strain>
    </source>
</reference>
<keyword evidence="4" id="KW-0967">Endosome</keyword>
<feature type="repeat" description="WD" evidence="5">
    <location>
        <begin position="304"/>
        <end position="336"/>
    </location>
</feature>
<dbReference type="PROSITE" id="PS50082">
    <property type="entry name" value="WD_REPEATS_2"/>
    <property type="match status" value="2"/>
</dbReference>
<dbReference type="OrthoDB" id="193023at2759"/>
<evidence type="ECO:0000313" key="9">
    <source>
        <dbReference type="EMBL" id="KAG2173778.1"/>
    </source>
</evidence>
<dbReference type="GO" id="GO:0051898">
    <property type="term" value="P:negative regulation of phosphatidylinositol 3-kinase/protein kinase B signal transduction"/>
    <property type="evidence" value="ECO:0007669"/>
    <property type="project" value="InterPro"/>
</dbReference>
<comment type="similarity">
    <text evidence="3">Belongs to the WD repeat WDR91 family.</text>
</comment>
<proteinExistence type="inferred from homology"/>
<feature type="repeat" description="WD" evidence="5">
    <location>
        <begin position="454"/>
        <end position="488"/>
    </location>
</feature>
<evidence type="ECO:0000313" key="10">
    <source>
        <dbReference type="Proteomes" id="UP000654370"/>
    </source>
</evidence>
<comment type="caution">
    <text evidence="9">The sequence shown here is derived from an EMBL/GenBank/DDBJ whole genome shotgun (WGS) entry which is preliminary data.</text>
</comment>
<dbReference type="InterPro" id="IPR006594">
    <property type="entry name" value="LisH"/>
</dbReference>
<feature type="compositionally biased region" description="Polar residues" evidence="7">
    <location>
        <begin position="282"/>
        <end position="292"/>
    </location>
</feature>
<dbReference type="SUPFAM" id="SSF50978">
    <property type="entry name" value="WD40 repeat-like"/>
    <property type="match status" value="1"/>
</dbReference>
<feature type="region of interest" description="Disordered" evidence="7">
    <location>
        <begin position="238"/>
        <end position="292"/>
    </location>
</feature>
<feature type="domain" description="ARMC9 CTLH-like" evidence="8">
    <location>
        <begin position="46"/>
        <end position="168"/>
    </location>
</feature>